<dbReference type="PANTHER" id="PTHR43190">
    <property type="entry name" value="N-ACETYL-D-GLUCOSAMINE KINASE"/>
    <property type="match status" value="1"/>
</dbReference>
<sequence length="328" mass="35481">MTLHLGIDQGGSKTVAVLFGSDGKLLSQGNSYGSCFYYDGVEHALEAIRQASQQAQAQAGVTWEDIRTVAGGIAGVNWPEEEVLISNELQHLWGEARIKVVNDCLIALGAGTNKPNAAVLCAGTGLNVALRGSGGIEVVYGSYIDRLDQGGRGLGERIHQALFDAEIGRIPQTRLTGKVLEFYELKSVVQVLYDLPRDRLKRSPKDMTYLLFELANEGDPAAYEIVSSFARNISSYITAGIAKYGLQETDFDVVLTGGLFKTRHPLLRETVVSEIHRIAPRAQIVDAWYEPVVGAVKLGLGGLYAGSIPEEVLLQCEQGADQYGLARV</sequence>
<proteinExistence type="predicted"/>
<organism evidence="2 3">
    <name type="scientific">Paenibacillus roseus</name>
    <dbReference type="NCBI Taxonomy" id="2798579"/>
    <lineage>
        <taxon>Bacteria</taxon>
        <taxon>Bacillati</taxon>
        <taxon>Bacillota</taxon>
        <taxon>Bacilli</taxon>
        <taxon>Bacillales</taxon>
        <taxon>Paenibacillaceae</taxon>
        <taxon>Paenibacillus</taxon>
    </lineage>
</organism>
<dbReference type="InterPro" id="IPR052519">
    <property type="entry name" value="Euk-type_GlcNAc_Kinase"/>
</dbReference>
<dbReference type="PANTHER" id="PTHR43190:SF3">
    <property type="entry name" value="N-ACETYL-D-GLUCOSAMINE KINASE"/>
    <property type="match status" value="1"/>
</dbReference>
<accession>A0A934J3L3</accession>
<dbReference type="RefSeq" id="WP_199020200.1">
    <property type="nucleotide sequence ID" value="NZ_JAELUP010000089.1"/>
</dbReference>
<dbReference type="Pfam" id="PF01869">
    <property type="entry name" value="BcrAD_BadFG"/>
    <property type="match status" value="1"/>
</dbReference>
<gene>
    <name evidence="2" type="ORF">JFN88_15655</name>
</gene>
<dbReference type="SUPFAM" id="SSF53067">
    <property type="entry name" value="Actin-like ATPase domain"/>
    <property type="match status" value="1"/>
</dbReference>
<dbReference type="Gene3D" id="3.30.420.40">
    <property type="match status" value="2"/>
</dbReference>
<protein>
    <recommendedName>
        <fullName evidence="1">ATPase BadF/BadG/BcrA/BcrD type domain-containing protein</fullName>
    </recommendedName>
</protein>
<dbReference type="Proteomes" id="UP000640274">
    <property type="component" value="Unassembled WGS sequence"/>
</dbReference>
<evidence type="ECO:0000313" key="2">
    <source>
        <dbReference type="EMBL" id="MBJ6362654.1"/>
    </source>
</evidence>
<dbReference type="AlphaFoldDB" id="A0A934J3L3"/>
<evidence type="ECO:0000313" key="3">
    <source>
        <dbReference type="Proteomes" id="UP000640274"/>
    </source>
</evidence>
<name>A0A934J3L3_9BACL</name>
<evidence type="ECO:0000259" key="1">
    <source>
        <dbReference type="Pfam" id="PF01869"/>
    </source>
</evidence>
<keyword evidence="3" id="KW-1185">Reference proteome</keyword>
<reference evidence="2" key="1">
    <citation type="submission" date="2020-12" db="EMBL/GenBank/DDBJ databases">
        <authorList>
            <person name="Huq M.A."/>
        </authorList>
    </citation>
    <scope>NUCLEOTIDE SEQUENCE</scope>
    <source>
        <strain evidence="2">MAHUQ-46</strain>
    </source>
</reference>
<comment type="caution">
    <text evidence="2">The sequence shown here is derived from an EMBL/GenBank/DDBJ whole genome shotgun (WGS) entry which is preliminary data.</text>
</comment>
<dbReference type="InterPro" id="IPR043129">
    <property type="entry name" value="ATPase_NBD"/>
</dbReference>
<dbReference type="InterPro" id="IPR002731">
    <property type="entry name" value="ATPase_BadF"/>
</dbReference>
<feature type="domain" description="ATPase BadF/BadG/BcrA/BcrD type" evidence="1">
    <location>
        <begin position="5"/>
        <end position="297"/>
    </location>
</feature>
<dbReference type="EMBL" id="JAELUP010000089">
    <property type="protein sequence ID" value="MBJ6362654.1"/>
    <property type="molecule type" value="Genomic_DNA"/>
</dbReference>